<keyword evidence="1" id="KW-0812">Transmembrane</keyword>
<organism evidence="2">
    <name type="scientific">marine sediment metagenome</name>
    <dbReference type="NCBI Taxonomy" id="412755"/>
    <lineage>
        <taxon>unclassified sequences</taxon>
        <taxon>metagenomes</taxon>
        <taxon>ecological metagenomes</taxon>
    </lineage>
</organism>
<sequence>MTGFIVGLLFSNNIISHNSDTLLRIAAIAFLIPITIGVWIAINESKNFRLKYKTSRLVKRYDDPEKNENFKKIEIDCTCLEKLNR</sequence>
<evidence type="ECO:0000313" key="2">
    <source>
        <dbReference type="EMBL" id="GAI62100.1"/>
    </source>
</evidence>
<protein>
    <submittedName>
        <fullName evidence="2">Uncharacterized protein</fullName>
    </submittedName>
</protein>
<dbReference type="EMBL" id="BARW01004345">
    <property type="protein sequence ID" value="GAI62100.1"/>
    <property type="molecule type" value="Genomic_DNA"/>
</dbReference>
<evidence type="ECO:0000256" key="1">
    <source>
        <dbReference type="SAM" id="Phobius"/>
    </source>
</evidence>
<keyword evidence="1" id="KW-0472">Membrane</keyword>
<comment type="caution">
    <text evidence="2">The sequence shown here is derived from an EMBL/GenBank/DDBJ whole genome shotgun (WGS) entry which is preliminary data.</text>
</comment>
<accession>X1RG29</accession>
<proteinExistence type="predicted"/>
<reference evidence="2" key="1">
    <citation type="journal article" date="2014" name="Front. Microbiol.">
        <title>High frequency of phylogenetically diverse reductive dehalogenase-homologous genes in deep subseafloor sedimentary metagenomes.</title>
        <authorList>
            <person name="Kawai M."/>
            <person name="Futagami T."/>
            <person name="Toyoda A."/>
            <person name="Takaki Y."/>
            <person name="Nishi S."/>
            <person name="Hori S."/>
            <person name="Arai W."/>
            <person name="Tsubouchi T."/>
            <person name="Morono Y."/>
            <person name="Uchiyama I."/>
            <person name="Ito T."/>
            <person name="Fujiyama A."/>
            <person name="Inagaki F."/>
            <person name="Takami H."/>
        </authorList>
    </citation>
    <scope>NUCLEOTIDE SEQUENCE</scope>
    <source>
        <strain evidence="2">Expedition CK06-06</strain>
    </source>
</reference>
<feature type="transmembrane region" description="Helical" evidence="1">
    <location>
        <begin position="22"/>
        <end position="42"/>
    </location>
</feature>
<dbReference type="AlphaFoldDB" id="X1RG29"/>
<keyword evidence="1" id="KW-1133">Transmembrane helix</keyword>
<gene>
    <name evidence="2" type="ORF">S12H4_10255</name>
</gene>
<name>X1RG29_9ZZZZ</name>